<organism evidence="3 4">
    <name type="scientific">Candidatus Iainarchaeum sp</name>
    <dbReference type="NCBI Taxonomy" id="3101447"/>
    <lineage>
        <taxon>Archaea</taxon>
        <taxon>Candidatus Iainarchaeota</taxon>
        <taxon>Candidatus Iainarchaeia</taxon>
        <taxon>Candidatus Iainarchaeales</taxon>
        <taxon>Candidatus Iainarchaeaceae</taxon>
        <taxon>Candidatus Iainarchaeum</taxon>
    </lineage>
</organism>
<accession>A0A497JH02</accession>
<dbReference type="Proteomes" id="UP000277633">
    <property type="component" value="Unassembled WGS sequence"/>
</dbReference>
<evidence type="ECO:0008006" key="5">
    <source>
        <dbReference type="Google" id="ProtNLM"/>
    </source>
</evidence>
<dbReference type="GO" id="GO:0005737">
    <property type="term" value="C:cytoplasm"/>
    <property type="evidence" value="ECO:0007669"/>
    <property type="project" value="TreeGrafter"/>
</dbReference>
<keyword evidence="1" id="KW-0328">Glycosyltransferase</keyword>
<dbReference type="Pfam" id="PF05693">
    <property type="entry name" value="Glycogen_syn"/>
    <property type="match status" value="1"/>
</dbReference>
<protein>
    <recommendedName>
        <fullName evidence="5">Glycogen synthase</fullName>
    </recommendedName>
</protein>
<evidence type="ECO:0000256" key="1">
    <source>
        <dbReference type="ARBA" id="ARBA00022676"/>
    </source>
</evidence>
<proteinExistence type="predicted"/>
<dbReference type="EMBL" id="QMWO01000005">
    <property type="protein sequence ID" value="RLG70402.1"/>
    <property type="molecule type" value="Genomic_DNA"/>
</dbReference>
<dbReference type="GO" id="GO:0005978">
    <property type="term" value="P:glycogen biosynthetic process"/>
    <property type="evidence" value="ECO:0007669"/>
    <property type="project" value="InterPro"/>
</dbReference>
<sequence length="612" mass="70597">MNASGFMERNLIIFEAAWEVANKVGGIYTVLSTKAPEMKKNFHDFFAVGPYIKRHAAVEFENEEPSPEFGAVFDSLENDFGIKCYSGHWLVTGRPKCLLVDPADFREKTNDIKREFWDIYKIDSLGSAEDYNEPIVWGKAAGLLVERLIEEVFSKEFDKDKCILHCHEWLSAGALLHLKHYRPEIKTVFTTHATVLGRTIAEAREPLHEEVNAGLAKNTVVDDSRAYKYGVQAKHLTEKACAHSADVFTTVSEITAKEAEYILGKKAEIITPNGLNVEKFHLMEELANLHVKYRNTIRRFVLDYFAPYYYVNIEDSLFYFISGRYEIRNKGIDLFIDSLAELNKKLKRESKQTIVVAFIWVPAPNRGKNIELLKHMALYERIEDEIEEEVKKIKNRLYYSISRGEPPTEKNLLDNEFLYKIKKMLFELKHEKNDLPPISVLDVPENDAILQRIMNKGLLNKEEDKVKVIYYPTYLNPADGLIGLEYYQAVIGCHLGVFPSYYEPWGYTPLETIALGLPAVTTDLSGFGRFVLNNISSEEAKDAIKVIGRESVSYEQSLKQLTEFLYRIYSMPKRERGEAKIRAKRISYLFSWDKLIENYINAYDLALQRQED</sequence>
<dbReference type="AlphaFoldDB" id="A0A497JH02"/>
<dbReference type="GO" id="GO:0004373">
    <property type="term" value="F:alpha-1,4-glucan glucosyltransferase (UDP-glucose donor) activity"/>
    <property type="evidence" value="ECO:0007669"/>
    <property type="project" value="InterPro"/>
</dbReference>
<gene>
    <name evidence="3" type="ORF">DRO07_00265</name>
</gene>
<evidence type="ECO:0000256" key="2">
    <source>
        <dbReference type="ARBA" id="ARBA00022679"/>
    </source>
</evidence>
<evidence type="ECO:0000313" key="4">
    <source>
        <dbReference type="Proteomes" id="UP000277633"/>
    </source>
</evidence>
<dbReference type="Gene3D" id="6.10.260.10">
    <property type="match status" value="1"/>
</dbReference>
<dbReference type="PANTHER" id="PTHR10176">
    <property type="entry name" value="GLYCOGEN SYNTHASE"/>
    <property type="match status" value="1"/>
</dbReference>
<keyword evidence="2" id="KW-0808">Transferase</keyword>
<comment type="caution">
    <text evidence="3">The sequence shown here is derived from an EMBL/GenBank/DDBJ whole genome shotgun (WGS) entry which is preliminary data.</text>
</comment>
<name>A0A497JH02_9ARCH</name>
<dbReference type="Gene3D" id="3.40.50.2000">
    <property type="entry name" value="Glycogen Phosphorylase B"/>
    <property type="match status" value="2"/>
</dbReference>
<dbReference type="InterPro" id="IPR008631">
    <property type="entry name" value="Glycogen_synth"/>
</dbReference>
<evidence type="ECO:0000313" key="3">
    <source>
        <dbReference type="EMBL" id="RLG70402.1"/>
    </source>
</evidence>
<reference evidence="3 4" key="1">
    <citation type="submission" date="2018-06" db="EMBL/GenBank/DDBJ databases">
        <title>Extensive metabolic versatility and redundancy in microbially diverse, dynamic hydrothermal sediments.</title>
        <authorList>
            <person name="Dombrowski N."/>
            <person name="Teske A."/>
            <person name="Baker B.J."/>
        </authorList>
    </citation>
    <scope>NUCLEOTIDE SEQUENCE [LARGE SCALE GENOMIC DNA]</scope>
    <source>
        <strain evidence="3">B9_G13</strain>
    </source>
</reference>
<dbReference type="SUPFAM" id="SSF53756">
    <property type="entry name" value="UDP-Glycosyltransferase/glycogen phosphorylase"/>
    <property type="match status" value="1"/>
</dbReference>
<dbReference type="PANTHER" id="PTHR10176:SF3">
    <property type="entry name" value="GLYCOGEN [STARCH] SYNTHASE"/>
    <property type="match status" value="1"/>
</dbReference>